<dbReference type="Proteomes" id="UP000502248">
    <property type="component" value="Chromosome"/>
</dbReference>
<keyword evidence="3" id="KW-1185">Reference proteome</keyword>
<dbReference type="InterPro" id="IPR001173">
    <property type="entry name" value="Glyco_trans_2-like"/>
</dbReference>
<evidence type="ECO:0000259" key="1">
    <source>
        <dbReference type="Pfam" id="PF00535"/>
    </source>
</evidence>
<protein>
    <submittedName>
        <fullName evidence="2">Glycosyltransferase family 2 protein</fullName>
    </submittedName>
</protein>
<gene>
    <name evidence="2" type="ORF">HH215_14210</name>
</gene>
<dbReference type="CDD" id="cd04179">
    <property type="entry name" value="DPM_DPG-synthase_like"/>
    <property type="match status" value="1"/>
</dbReference>
<reference evidence="2 3" key="1">
    <citation type="submission" date="2020-04" db="EMBL/GenBank/DDBJ databases">
        <title>Genome sequencing of novel species.</title>
        <authorList>
            <person name="Heo J."/>
            <person name="Kim S.-J."/>
            <person name="Kim J.-S."/>
            <person name="Hong S.-B."/>
            <person name="Kwon S.-W."/>
        </authorList>
    </citation>
    <scope>NUCLEOTIDE SEQUENCE [LARGE SCALE GENOMIC DNA]</scope>
    <source>
        <strain evidence="2 3">MFER-1</strain>
    </source>
</reference>
<evidence type="ECO:0000313" key="3">
    <source>
        <dbReference type="Proteomes" id="UP000502248"/>
    </source>
</evidence>
<feature type="domain" description="Glycosyltransferase 2-like" evidence="1">
    <location>
        <begin position="12"/>
        <end position="169"/>
    </location>
</feature>
<dbReference type="Pfam" id="PF00535">
    <property type="entry name" value="Glycos_transf_2"/>
    <property type="match status" value="1"/>
</dbReference>
<name>A0A7Z2VS54_9BACL</name>
<dbReference type="AlphaFoldDB" id="A0A7Z2VS54"/>
<evidence type="ECO:0000313" key="2">
    <source>
        <dbReference type="EMBL" id="QJD88150.1"/>
    </source>
</evidence>
<dbReference type="PANTHER" id="PTHR48090">
    <property type="entry name" value="UNDECAPRENYL-PHOSPHATE 4-DEOXY-4-FORMAMIDO-L-ARABINOSE TRANSFERASE-RELATED"/>
    <property type="match status" value="1"/>
</dbReference>
<dbReference type="PANTHER" id="PTHR48090:SF7">
    <property type="entry name" value="RFBJ PROTEIN"/>
    <property type="match status" value="1"/>
</dbReference>
<dbReference type="Gene3D" id="3.90.550.10">
    <property type="entry name" value="Spore Coat Polysaccharide Biosynthesis Protein SpsA, Chain A"/>
    <property type="match status" value="1"/>
</dbReference>
<dbReference type="SUPFAM" id="SSF53448">
    <property type="entry name" value="Nucleotide-diphospho-sugar transferases"/>
    <property type="match status" value="1"/>
</dbReference>
<dbReference type="GO" id="GO:0016740">
    <property type="term" value="F:transferase activity"/>
    <property type="evidence" value="ECO:0007669"/>
    <property type="project" value="UniProtKB-KW"/>
</dbReference>
<sequence length="244" mass="26614">MTSYPGVKETLIIVPSYNEAEGISRVVAEIRSRIPYADVVVVNDGSSDQTGRLAEEAGALVIHLSTNLGIGGAVQTGYRYAADNGYRYAAQIDGDGQHNPADFERMLDSLRANDADMVVGSRFLKREGFQSTFARKIGIDLFAKLVTGLTGRKVTDPTSGFRVCGRRAIDLFAQDYPTDYPEVEALVLLDNRGFSFVETPVVMNARLAGTSSISALRSVYYMVKVVLAVFIAKSRKKKVLSTQL</sequence>
<dbReference type="KEGG" id="cheb:HH215_14210"/>
<dbReference type="EMBL" id="CP051680">
    <property type="protein sequence ID" value="QJD88150.1"/>
    <property type="molecule type" value="Genomic_DNA"/>
</dbReference>
<dbReference type="InterPro" id="IPR050256">
    <property type="entry name" value="Glycosyltransferase_2"/>
</dbReference>
<accession>A0A7Z2VS54</accession>
<keyword evidence="2" id="KW-0808">Transferase</keyword>
<proteinExistence type="predicted"/>
<dbReference type="InterPro" id="IPR029044">
    <property type="entry name" value="Nucleotide-diphossugar_trans"/>
</dbReference>
<organism evidence="2 3">
    <name type="scientific">Cohnella herbarum</name>
    <dbReference type="NCBI Taxonomy" id="2728023"/>
    <lineage>
        <taxon>Bacteria</taxon>
        <taxon>Bacillati</taxon>
        <taxon>Bacillota</taxon>
        <taxon>Bacilli</taxon>
        <taxon>Bacillales</taxon>
        <taxon>Paenibacillaceae</taxon>
        <taxon>Cohnella</taxon>
    </lineage>
</organism>